<comment type="caution">
    <text evidence="2">The sequence shown here is derived from an EMBL/GenBank/DDBJ whole genome shotgun (WGS) entry which is preliminary data.</text>
</comment>
<sequence>MMMQQPLLFSLLLAGLAAAAPTEAADKCHPRTICVDAINACGVKYGGCYNICDPQAKPIAPLCIKPSTTTTSPSPTPTPTDCEPRTICVDAINACGVRYGGCYDMCDESAKPVAPLCAVDPNAVSTTSTTATVPVPTTVAPPTTSDSGCPGAGSGMLVCADWINACGMMYGGCFKDCKPWPTFVAPPCPSSTTLSTKTLTPLTPAATLL</sequence>
<dbReference type="Proteomes" id="UP001286456">
    <property type="component" value="Unassembled WGS sequence"/>
</dbReference>
<reference evidence="2" key="1">
    <citation type="journal article" date="2023" name="Mol. Phylogenet. Evol.">
        <title>Genome-scale phylogeny and comparative genomics of the fungal order Sordariales.</title>
        <authorList>
            <person name="Hensen N."/>
            <person name="Bonometti L."/>
            <person name="Westerberg I."/>
            <person name="Brannstrom I.O."/>
            <person name="Guillou S."/>
            <person name="Cros-Aarteil S."/>
            <person name="Calhoun S."/>
            <person name="Haridas S."/>
            <person name="Kuo A."/>
            <person name="Mondo S."/>
            <person name="Pangilinan J."/>
            <person name="Riley R."/>
            <person name="LaButti K."/>
            <person name="Andreopoulos B."/>
            <person name="Lipzen A."/>
            <person name="Chen C."/>
            <person name="Yan M."/>
            <person name="Daum C."/>
            <person name="Ng V."/>
            <person name="Clum A."/>
            <person name="Steindorff A."/>
            <person name="Ohm R.A."/>
            <person name="Martin F."/>
            <person name="Silar P."/>
            <person name="Natvig D.O."/>
            <person name="Lalanne C."/>
            <person name="Gautier V."/>
            <person name="Ament-Velasquez S.L."/>
            <person name="Kruys A."/>
            <person name="Hutchinson M.I."/>
            <person name="Powell A.J."/>
            <person name="Barry K."/>
            <person name="Miller A.N."/>
            <person name="Grigoriev I.V."/>
            <person name="Debuchy R."/>
            <person name="Gladieux P."/>
            <person name="Hiltunen Thoren M."/>
            <person name="Johannesson H."/>
        </authorList>
    </citation>
    <scope>NUCLEOTIDE SEQUENCE</scope>
    <source>
        <strain evidence="2">SMH4131-1</strain>
    </source>
</reference>
<evidence type="ECO:0000256" key="1">
    <source>
        <dbReference type="SAM" id="SignalP"/>
    </source>
</evidence>
<dbReference type="AlphaFoldDB" id="A0AAE0J450"/>
<dbReference type="EMBL" id="JAUEPO010000001">
    <property type="protein sequence ID" value="KAK3336554.1"/>
    <property type="molecule type" value="Genomic_DNA"/>
</dbReference>
<gene>
    <name evidence="2" type="ORF">B0T19DRAFT_42744</name>
</gene>
<proteinExistence type="predicted"/>
<feature type="chain" id="PRO_5041925859" evidence="1">
    <location>
        <begin position="20"/>
        <end position="209"/>
    </location>
</feature>
<organism evidence="2 3">
    <name type="scientific">Cercophora scortea</name>
    <dbReference type="NCBI Taxonomy" id="314031"/>
    <lineage>
        <taxon>Eukaryota</taxon>
        <taxon>Fungi</taxon>
        <taxon>Dikarya</taxon>
        <taxon>Ascomycota</taxon>
        <taxon>Pezizomycotina</taxon>
        <taxon>Sordariomycetes</taxon>
        <taxon>Sordariomycetidae</taxon>
        <taxon>Sordariales</taxon>
        <taxon>Lasiosphaeriaceae</taxon>
        <taxon>Cercophora</taxon>
    </lineage>
</organism>
<name>A0AAE0J450_9PEZI</name>
<evidence type="ECO:0000313" key="3">
    <source>
        <dbReference type="Proteomes" id="UP001286456"/>
    </source>
</evidence>
<reference evidence="2" key="2">
    <citation type="submission" date="2023-06" db="EMBL/GenBank/DDBJ databases">
        <authorList>
            <consortium name="Lawrence Berkeley National Laboratory"/>
            <person name="Haridas S."/>
            <person name="Hensen N."/>
            <person name="Bonometti L."/>
            <person name="Westerberg I."/>
            <person name="Brannstrom I.O."/>
            <person name="Guillou S."/>
            <person name="Cros-Aarteil S."/>
            <person name="Calhoun S."/>
            <person name="Kuo A."/>
            <person name="Mondo S."/>
            <person name="Pangilinan J."/>
            <person name="Riley R."/>
            <person name="Labutti K."/>
            <person name="Andreopoulos B."/>
            <person name="Lipzen A."/>
            <person name="Chen C."/>
            <person name="Yanf M."/>
            <person name="Daum C."/>
            <person name="Ng V."/>
            <person name="Clum A."/>
            <person name="Steindorff A."/>
            <person name="Ohm R."/>
            <person name="Martin F."/>
            <person name="Silar P."/>
            <person name="Natvig D."/>
            <person name="Lalanne C."/>
            <person name="Gautier V."/>
            <person name="Ament-Velasquez S.L."/>
            <person name="Kruys A."/>
            <person name="Hutchinson M.I."/>
            <person name="Powell A.J."/>
            <person name="Barry K."/>
            <person name="Miller A.N."/>
            <person name="Grigoriev I.V."/>
            <person name="Debuchy R."/>
            <person name="Gladieux P."/>
            <person name="Thoren M.H."/>
            <person name="Johannesson H."/>
        </authorList>
    </citation>
    <scope>NUCLEOTIDE SEQUENCE</scope>
    <source>
        <strain evidence="2">SMH4131-1</strain>
    </source>
</reference>
<evidence type="ECO:0000313" key="2">
    <source>
        <dbReference type="EMBL" id="KAK3336554.1"/>
    </source>
</evidence>
<keyword evidence="1" id="KW-0732">Signal</keyword>
<accession>A0AAE0J450</accession>
<keyword evidence="3" id="KW-1185">Reference proteome</keyword>
<protein>
    <submittedName>
        <fullName evidence="2">Uncharacterized protein</fullName>
    </submittedName>
</protein>
<feature type="signal peptide" evidence="1">
    <location>
        <begin position="1"/>
        <end position="19"/>
    </location>
</feature>